<name>A0A439CLU4_9PEZI</name>
<reference evidence="1 2" key="1">
    <citation type="submission" date="2018-12" db="EMBL/GenBank/DDBJ databases">
        <title>Draft genome sequence of Xylaria grammica IHI A82.</title>
        <authorList>
            <person name="Buettner E."/>
            <person name="Kellner H."/>
        </authorList>
    </citation>
    <scope>NUCLEOTIDE SEQUENCE [LARGE SCALE GENOMIC DNA]</scope>
    <source>
        <strain evidence="1 2">IHI A82</strain>
    </source>
</reference>
<proteinExistence type="predicted"/>
<keyword evidence="2" id="KW-1185">Reference proteome</keyword>
<protein>
    <submittedName>
        <fullName evidence="1">Uncharacterized protein</fullName>
    </submittedName>
</protein>
<dbReference type="AlphaFoldDB" id="A0A439CLU4"/>
<sequence length="141" mass="15378">MPYTYRVCNDAARGADYRHITDNDDVFCTGGIPIASVAVTSSYYNSRTCDFSAYSEKYQLRYTSAYGGDEALKKAATDATQEALKNATRDPDGGDLPSAIVDVRCHYACRPVVFIPAKMKEGKAAEASLVLSGMNLSYPMF</sequence>
<accession>A0A439CLU4</accession>
<gene>
    <name evidence="1" type="ORF">EKO27_g11979</name>
</gene>
<comment type="caution">
    <text evidence="1">The sequence shown here is derived from an EMBL/GenBank/DDBJ whole genome shotgun (WGS) entry which is preliminary data.</text>
</comment>
<dbReference type="EMBL" id="RYZI01000932">
    <property type="protein sequence ID" value="RWA03126.1"/>
    <property type="molecule type" value="Genomic_DNA"/>
</dbReference>
<evidence type="ECO:0000313" key="2">
    <source>
        <dbReference type="Proteomes" id="UP000286045"/>
    </source>
</evidence>
<dbReference type="Proteomes" id="UP000286045">
    <property type="component" value="Unassembled WGS sequence"/>
</dbReference>
<organism evidence="1 2">
    <name type="scientific">Xylaria grammica</name>
    <dbReference type="NCBI Taxonomy" id="363999"/>
    <lineage>
        <taxon>Eukaryota</taxon>
        <taxon>Fungi</taxon>
        <taxon>Dikarya</taxon>
        <taxon>Ascomycota</taxon>
        <taxon>Pezizomycotina</taxon>
        <taxon>Sordariomycetes</taxon>
        <taxon>Xylariomycetidae</taxon>
        <taxon>Xylariales</taxon>
        <taxon>Xylariaceae</taxon>
        <taxon>Xylaria</taxon>
    </lineage>
</organism>
<evidence type="ECO:0000313" key="1">
    <source>
        <dbReference type="EMBL" id="RWA03126.1"/>
    </source>
</evidence>